<dbReference type="Gene3D" id="2.20.110.10">
    <property type="entry name" value="Histone H3 K4-specific methyltransferase SET7/9 N-terminal domain"/>
    <property type="match status" value="1"/>
</dbReference>
<dbReference type="PANTHER" id="PTHR23084">
    <property type="entry name" value="PHOSPHATIDYLINOSITOL-4-PHOSPHATE 5-KINASE RELATED"/>
    <property type="match status" value="1"/>
</dbReference>
<sequence length="144" mass="16082">MKSKLSQVQIDLEGFDCSSDFNPTPHQPDPIGPPSSSSSAASSPYKNGDTYAGEYFGDMMHGFGVYCFANGHRYEGAWHEGRMQGLDMYTFSNGENLSAHRQIGILDVPSTQNTAYPVSLLVFIIPKYSMRCRKHGMQEKRLMM</sequence>
<comment type="caution">
    <text evidence="3">The sequence shown here is derived from an EMBL/GenBank/DDBJ whole genome shotgun (WGS) entry which is preliminary data.</text>
</comment>
<reference evidence="3" key="2">
    <citation type="journal article" date="2023" name="Plants (Basel)">
        <title>Annotation of the Turnera subulata (Passifloraceae) Draft Genome Reveals the S-Locus Evolved after the Divergence of Turneroideae from Passifloroideae in a Stepwise Manner.</title>
        <authorList>
            <person name="Henning P.M."/>
            <person name="Roalson E.H."/>
            <person name="Mir W."/>
            <person name="McCubbin A.G."/>
            <person name="Shore J.S."/>
        </authorList>
    </citation>
    <scope>NUCLEOTIDE SEQUENCE</scope>
    <source>
        <strain evidence="3">F60SS</strain>
    </source>
</reference>
<evidence type="ECO:0000256" key="1">
    <source>
        <dbReference type="ARBA" id="ARBA00022737"/>
    </source>
</evidence>
<keyword evidence="1" id="KW-0677">Repeat</keyword>
<reference evidence="3" key="1">
    <citation type="submission" date="2022-02" db="EMBL/GenBank/DDBJ databases">
        <authorList>
            <person name="Henning P.M."/>
            <person name="McCubbin A.G."/>
            <person name="Shore J.S."/>
        </authorList>
    </citation>
    <scope>NUCLEOTIDE SEQUENCE</scope>
    <source>
        <strain evidence="3">F60SS</strain>
        <tissue evidence="3">Leaves</tissue>
    </source>
</reference>
<dbReference type="OrthoDB" id="437960at2759"/>
<organism evidence="3 4">
    <name type="scientific">Turnera subulata</name>
    <dbReference type="NCBI Taxonomy" id="218843"/>
    <lineage>
        <taxon>Eukaryota</taxon>
        <taxon>Viridiplantae</taxon>
        <taxon>Streptophyta</taxon>
        <taxon>Embryophyta</taxon>
        <taxon>Tracheophyta</taxon>
        <taxon>Spermatophyta</taxon>
        <taxon>Magnoliopsida</taxon>
        <taxon>eudicotyledons</taxon>
        <taxon>Gunneridae</taxon>
        <taxon>Pentapetalae</taxon>
        <taxon>rosids</taxon>
        <taxon>fabids</taxon>
        <taxon>Malpighiales</taxon>
        <taxon>Passifloraceae</taxon>
        <taxon>Turnera</taxon>
    </lineage>
</organism>
<gene>
    <name evidence="3" type="ORF">Tsubulata_012496</name>
</gene>
<evidence type="ECO:0000313" key="3">
    <source>
        <dbReference type="EMBL" id="KAJ4844672.1"/>
    </source>
</evidence>
<accession>A0A9Q0G9F6</accession>
<feature type="region of interest" description="Disordered" evidence="2">
    <location>
        <begin position="15"/>
        <end position="45"/>
    </location>
</feature>
<dbReference type="SUPFAM" id="SSF82185">
    <property type="entry name" value="Histone H3 K4-specific methyltransferase SET7/9 N-terminal domain"/>
    <property type="match status" value="1"/>
</dbReference>
<dbReference type="AlphaFoldDB" id="A0A9Q0G9F6"/>
<dbReference type="Pfam" id="PF02493">
    <property type="entry name" value="MORN"/>
    <property type="match status" value="2"/>
</dbReference>
<dbReference type="InterPro" id="IPR003409">
    <property type="entry name" value="MORN"/>
</dbReference>
<dbReference type="GO" id="GO:0016020">
    <property type="term" value="C:membrane"/>
    <property type="evidence" value="ECO:0007669"/>
    <property type="project" value="UniProtKB-ARBA"/>
</dbReference>
<dbReference type="SMART" id="SM00698">
    <property type="entry name" value="MORN"/>
    <property type="match status" value="2"/>
</dbReference>
<keyword evidence="4" id="KW-1185">Reference proteome</keyword>
<name>A0A9Q0G9F6_9ROSI</name>
<dbReference type="PANTHER" id="PTHR23084:SF256">
    <property type="entry name" value="CENTRAL APPARATUS ASSOCIATED PROTEIN C1A-18"/>
    <property type="match status" value="1"/>
</dbReference>
<dbReference type="Proteomes" id="UP001141552">
    <property type="component" value="Unassembled WGS sequence"/>
</dbReference>
<evidence type="ECO:0000256" key="2">
    <source>
        <dbReference type="SAM" id="MobiDB-lite"/>
    </source>
</evidence>
<evidence type="ECO:0000313" key="4">
    <source>
        <dbReference type="Proteomes" id="UP001141552"/>
    </source>
</evidence>
<feature type="compositionally biased region" description="Low complexity" evidence="2">
    <location>
        <begin position="34"/>
        <end position="44"/>
    </location>
</feature>
<dbReference type="EMBL" id="JAKUCV010001894">
    <property type="protein sequence ID" value="KAJ4844672.1"/>
    <property type="molecule type" value="Genomic_DNA"/>
</dbReference>
<proteinExistence type="predicted"/>
<protein>
    <submittedName>
        <fullName evidence="3">Uncharacterized protein</fullName>
    </submittedName>
</protein>